<dbReference type="InterPro" id="IPR012337">
    <property type="entry name" value="RNaseH-like_sf"/>
</dbReference>
<keyword evidence="1" id="KW-0540">Nuclease</keyword>
<proteinExistence type="predicted"/>
<evidence type="ECO:0000259" key="4">
    <source>
        <dbReference type="SMART" id="SM00479"/>
    </source>
</evidence>
<evidence type="ECO:0000313" key="5">
    <source>
        <dbReference type="EMBL" id="CAB4538802.1"/>
    </source>
</evidence>
<dbReference type="CDD" id="cd06127">
    <property type="entry name" value="DEDDh"/>
    <property type="match status" value="1"/>
</dbReference>
<dbReference type="PANTHER" id="PTHR30231">
    <property type="entry name" value="DNA POLYMERASE III SUBUNIT EPSILON"/>
    <property type="match status" value="1"/>
</dbReference>
<dbReference type="Gene3D" id="3.30.420.10">
    <property type="entry name" value="Ribonuclease H-like superfamily/Ribonuclease H"/>
    <property type="match status" value="1"/>
</dbReference>
<protein>
    <submittedName>
        <fullName evidence="5">Unannotated protein</fullName>
    </submittedName>
</protein>
<reference evidence="5" key="1">
    <citation type="submission" date="2020-05" db="EMBL/GenBank/DDBJ databases">
        <authorList>
            <person name="Chiriac C."/>
            <person name="Salcher M."/>
            <person name="Ghai R."/>
            <person name="Kavagutti S V."/>
        </authorList>
    </citation>
    <scope>NUCLEOTIDE SEQUENCE</scope>
</reference>
<dbReference type="FunFam" id="3.30.420.10:FF:000045">
    <property type="entry name" value="3'-5' exonuclease DinG"/>
    <property type="match status" value="1"/>
</dbReference>
<dbReference type="PANTHER" id="PTHR30231:SF4">
    <property type="entry name" value="PROTEIN NEN2"/>
    <property type="match status" value="1"/>
</dbReference>
<dbReference type="Pfam" id="PF00929">
    <property type="entry name" value="RNase_T"/>
    <property type="match status" value="1"/>
</dbReference>
<evidence type="ECO:0000256" key="3">
    <source>
        <dbReference type="ARBA" id="ARBA00022839"/>
    </source>
</evidence>
<evidence type="ECO:0000256" key="1">
    <source>
        <dbReference type="ARBA" id="ARBA00022722"/>
    </source>
</evidence>
<dbReference type="SUPFAM" id="SSF53098">
    <property type="entry name" value="Ribonuclease H-like"/>
    <property type="match status" value="1"/>
</dbReference>
<gene>
    <name evidence="5" type="ORF">UFOPK1493_00143</name>
</gene>
<accession>A0A6J6BIN1</accession>
<name>A0A6J6BIN1_9ZZZZ</name>
<dbReference type="SMART" id="SM00479">
    <property type="entry name" value="EXOIII"/>
    <property type="match status" value="1"/>
</dbReference>
<dbReference type="AlphaFoldDB" id="A0A6J6BIN1"/>
<dbReference type="InterPro" id="IPR013520">
    <property type="entry name" value="Ribonucl_H"/>
</dbReference>
<sequence>MTFLDDPSLRFAVVDVETSGLSVRRHRVLQVGVVVIDGRGEVVDRWASLIRPRRRWFHRVGPTAIHGIRRRDVRAAPPLPEVMTRLAASLADTVFVAHNAPFDLAFLRKAARDASVDLPIGATLCTLRLSRQLDPDRTQSHRLGALCERYEVALVRPHDALADADATAAVLPHLLRAHGITSREQIGERLVDQSAA</sequence>
<organism evidence="5">
    <name type="scientific">freshwater metagenome</name>
    <dbReference type="NCBI Taxonomy" id="449393"/>
    <lineage>
        <taxon>unclassified sequences</taxon>
        <taxon>metagenomes</taxon>
        <taxon>ecological metagenomes</taxon>
    </lineage>
</organism>
<dbReference type="GO" id="GO:0003676">
    <property type="term" value="F:nucleic acid binding"/>
    <property type="evidence" value="ECO:0007669"/>
    <property type="project" value="InterPro"/>
</dbReference>
<dbReference type="InterPro" id="IPR036397">
    <property type="entry name" value="RNaseH_sf"/>
</dbReference>
<feature type="domain" description="Exonuclease" evidence="4">
    <location>
        <begin position="10"/>
        <end position="180"/>
    </location>
</feature>
<evidence type="ECO:0000256" key="2">
    <source>
        <dbReference type="ARBA" id="ARBA00022801"/>
    </source>
</evidence>
<dbReference type="EMBL" id="CAEZSR010000003">
    <property type="protein sequence ID" value="CAB4538802.1"/>
    <property type="molecule type" value="Genomic_DNA"/>
</dbReference>
<dbReference type="GO" id="GO:0008408">
    <property type="term" value="F:3'-5' exonuclease activity"/>
    <property type="evidence" value="ECO:0007669"/>
    <property type="project" value="TreeGrafter"/>
</dbReference>
<keyword evidence="2" id="KW-0378">Hydrolase</keyword>
<keyword evidence="3" id="KW-0269">Exonuclease</keyword>